<evidence type="ECO:0000313" key="2">
    <source>
        <dbReference type="EMBL" id="KAJ8425982.1"/>
    </source>
</evidence>
<dbReference type="InterPro" id="IPR038837">
    <property type="entry name" value="tRNA_ligase_1"/>
</dbReference>
<feature type="region of interest" description="Disordered" evidence="1">
    <location>
        <begin position="463"/>
        <end position="482"/>
    </location>
</feature>
<name>A0A9Q1GV35_9CARY</name>
<reference evidence="2" key="1">
    <citation type="submission" date="2022-04" db="EMBL/GenBank/DDBJ databases">
        <title>Carnegiea gigantea Genome sequencing and assembly v2.</title>
        <authorList>
            <person name="Copetti D."/>
            <person name="Sanderson M.J."/>
            <person name="Burquez A."/>
            <person name="Wojciechowski M.F."/>
        </authorList>
    </citation>
    <scope>NUCLEOTIDE SEQUENCE</scope>
    <source>
        <strain evidence="2">SGP5-SGP5p</strain>
        <tissue evidence="2">Aerial part</tissue>
    </source>
</reference>
<evidence type="ECO:0000256" key="1">
    <source>
        <dbReference type="SAM" id="MobiDB-lite"/>
    </source>
</evidence>
<gene>
    <name evidence="2" type="ORF">Cgig2_009489</name>
</gene>
<dbReference type="PANTHER" id="PTHR35460:SF1">
    <property type="entry name" value="TRNA LIGASE 1"/>
    <property type="match status" value="1"/>
</dbReference>
<dbReference type="Proteomes" id="UP001153076">
    <property type="component" value="Unassembled WGS sequence"/>
</dbReference>
<protein>
    <submittedName>
        <fullName evidence="2">Uncharacterized protein</fullName>
    </submittedName>
</protein>
<keyword evidence="3" id="KW-1185">Reference proteome</keyword>
<accession>A0A9Q1GV35</accession>
<organism evidence="2 3">
    <name type="scientific">Carnegiea gigantea</name>
    <dbReference type="NCBI Taxonomy" id="171969"/>
    <lineage>
        <taxon>Eukaryota</taxon>
        <taxon>Viridiplantae</taxon>
        <taxon>Streptophyta</taxon>
        <taxon>Embryophyta</taxon>
        <taxon>Tracheophyta</taxon>
        <taxon>Spermatophyta</taxon>
        <taxon>Magnoliopsida</taxon>
        <taxon>eudicotyledons</taxon>
        <taxon>Gunneridae</taxon>
        <taxon>Pentapetalae</taxon>
        <taxon>Caryophyllales</taxon>
        <taxon>Cactineae</taxon>
        <taxon>Cactaceae</taxon>
        <taxon>Cactoideae</taxon>
        <taxon>Echinocereeae</taxon>
        <taxon>Carnegiea</taxon>
    </lineage>
</organism>
<evidence type="ECO:0000313" key="3">
    <source>
        <dbReference type="Proteomes" id="UP001153076"/>
    </source>
</evidence>
<sequence length="482" mass="54537">MDNDGNPLELIRLMKDKRFPAAFKCYYNLHKIDSMSKDNIHYKMVIHVHSDSVFRRYQKEMRQNPGLWPLYRGANDGLLSGFFVDVNLFKESKERKAEIGKNRVDVVNSDHGNVGAVGADSLADEDANLMVKLKFLTYKVGTQVLITDADIVWEAETLRTFLIRNGLPILFKDGPAAYRAYYLRQMKNWGTSAAKQKELSKMLDEWAVYIRRKCGPRQLRSDIYLSEAEPFLEQYARRSPANQALIGSAGSMVRSEDFLAIVGDVDEEGDLQKERDMEPPALSPRIPGCAKSALCKELLKAPGGLFGRYWQKVADECRRKPHSIMLADKNAPNEEVWKQIEDMCRANRASAVPVVPDSAGVDSNPFSLDALAVFMYRVLQRVNHPGNLDKASPNAGYVLLMFYHLYEGKNRSEFEAELIERFGSIVKIPLLKPERLVLSTASSFRTRASKEYLGSIPPMPTFASAVAPPPPNPHQKKRRFDL</sequence>
<dbReference type="PANTHER" id="PTHR35460">
    <property type="entry name" value="TRNA LIGASE 1"/>
    <property type="match status" value="1"/>
</dbReference>
<dbReference type="EMBL" id="JAKOGI010001368">
    <property type="protein sequence ID" value="KAJ8425982.1"/>
    <property type="molecule type" value="Genomic_DNA"/>
</dbReference>
<dbReference type="OrthoDB" id="1912039at2759"/>
<comment type="caution">
    <text evidence="2">The sequence shown here is derived from an EMBL/GenBank/DDBJ whole genome shotgun (WGS) entry which is preliminary data.</text>
</comment>
<dbReference type="GO" id="GO:0003972">
    <property type="term" value="F:RNA ligase (ATP) activity"/>
    <property type="evidence" value="ECO:0007669"/>
    <property type="project" value="InterPro"/>
</dbReference>
<dbReference type="AlphaFoldDB" id="A0A9Q1GV35"/>
<proteinExistence type="predicted"/>
<dbReference type="GO" id="GO:0006388">
    <property type="term" value="P:tRNA splicing, via endonucleolytic cleavage and ligation"/>
    <property type="evidence" value="ECO:0007669"/>
    <property type="project" value="InterPro"/>
</dbReference>